<evidence type="ECO:0000259" key="1">
    <source>
        <dbReference type="Pfam" id="PF05649"/>
    </source>
</evidence>
<organism evidence="2 4">
    <name type="scientific">Trichostrongylus colubriformis</name>
    <name type="common">Black scour worm</name>
    <dbReference type="NCBI Taxonomy" id="6319"/>
    <lineage>
        <taxon>Eukaryota</taxon>
        <taxon>Metazoa</taxon>
        <taxon>Ecdysozoa</taxon>
        <taxon>Nematoda</taxon>
        <taxon>Chromadorea</taxon>
        <taxon>Rhabditida</taxon>
        <taxon>Rhabditina</taxon>
        <taxon>Rhabditomorpha</taxon>
        <taxon>Strongyloidea</taxon>
        <taxon>Trichostrongylidae</taxon>
        <taxon>Trichostrongylus</taxon>
    </lineage>
</organism>
<evidence type="ECO:0000313" key="2">
    <source>
        <dbReference type="EMBL" id="KAK5975615.1"/>
    </source>
</evidence>
<name>A0AAN8F9Q6_TRICO</name>
<protein>
    <recommendedName>
        <fullName evidence="1">Peptidase M13 N-terminal domain-containing protein</fullName>
    </recommendedName>
</protein>
<dbReference type="EMBL" id="WIXE01008650">
    <property type="protein sequence ID" value="KAK5979128.1"/>
    <property type="molecule type" value="Genomic_DNA"/>
</dbReference>
<comment type="caution">
    <text evidence="2">The sequence shown here is derived from an EMBL/GenBank/DDBJ whole genome shotgun (WGS) entry which is preliminary data.</text>
</comment>
<evidence type="ECO:0000313" key="3">
    <source>
        <dbReference type="EMBL" id="KAK5979128.1"/>
    </source>
</evidence>
<dbReference type="EMBL" id="WIXE01012838">
    <property type="protein sequence ID" value="KAK5975615.1"/>
    <property type="molecule type" value="Genomic_DNA"/>
</dbReference>
<reference evidence="2 4" key="1">
    <citation type="submission" date="2019-10" db="EMBL/GenBank/DDBJ databases">
        <title>Assembly and Annotation for the nematode Trichostrongylus colubriformis.</title>
        <authorList>
            <person name="Martin J."/>
        </authorList>
    </citation>
    <scope>NUCLEOTIDE SEQUENCE [LARGE SCALE GENOMIC DNA]</scope>
    <source>
        <strain evidence="2">G859</strain>
        <tissue evidence="2">Whole worm</tissue>
    </source>
</reference>
<gene>
    <name evidence="3" type="ORF">GCK32_014161</name>
    <name evidence="2" type="ORF">GCK32_014350</name>
</gene>
<feature type="non-terminal residue" evidence="2">
    <location>
        <position position="100"/>
    </location>
</feature>
<dbReference type="Gene3D" id="1.10.1380.10">
    <property type="entry name" value="Neutral endopeptidase , domain2"/>
    <property type="match status" value="1"/>
</dbReference>
<dbReference type="InterPro" id="IPR008753">
    <property type="entry name" value="Peptidase_M13_N"/>
</dbReference>
<sequence>MAIARRDYGAESFFQIYTYADAKNTSRNALFVDQASLSLGRGARDYYLNSTMFANHMIAYKKYFYEIVKILQEDANLPHDKSSVDASIDAVIAFEKRLAE</sequence>
<dbReference type="InterPro" id="IPR042089">
    <property type="entry name" value="Peptidase_M13_dom_2"/>
</dbReference>
<dbReference type="Proteomes" id="UP001331761">
    <property type="component" value="Unassembled WGS sequence"/>
</dbReference>
<dbReference type="SUPFAM" id="SSF55486">
    <property type="entry name" value="Metalloproteases ('zincins'), catalytic domain"/>
    <property type="match status" value="1"/>
</dbReference>
<dbReference type="Pfam" id="PF05649">
    <property type="entry name" value="Peptidase_M13_N"/>
    <property type="match status" value="1"/>
</dbReference>
<dbReference type="GO" id="GO:0006508">
    <property type="term" value="P:proteolysis"/>
    <property type="evidence" value="ECO:0007669"/>
    <property type="project" value="InterPro"/>
</dbReference>
<keyword evidence="4" id="KW-1185">Reference proteome</keyword>
<accession>A0AAN8F9Q6</accession>
<feature type="domain" description="Peptidase M13 N-terminal" evidence="1">
    <location>
        <begin position="4"/>
        <end position="100"/>
    </location>
</feature>
<dbReference type="AlphaFoldDB" id="A0AAN8F9Q6"/>
<proteinExistence type="predicted"/>
<evidence type="ECO:0000313" key="4">
    <source>
        <dbReference type="Proteomes" id="UP001331761"/>
    </source>
</evidence>